<dbReference type="EMBL" id="AP026382">
    <property type="protein sequence ID" value="BDN97915.1"/>
    <property type="molecule type" value="Genomic_DNA"/>
</dbReference>
<dbReference type="Proteomes" id="UP001058317">
    <property type="component" value="Chromosome"/>
</dbReference>
<sequence>MDGFHKKYQEAERFGTTDRVYRRAVKALTDAGLVTRTKQGLEIKDLDGLRKFLGNDIID</sequence>
<gene>
    <name evidence="1" type="ORF">KAM621c_30200</name>
</gene>
<organism evidence="1 2">
    <name type="scientific">Citrobacter braakii</name>
    <dbReference type="NCBI Taxonomy" id="57706"/>
    <lineage>
        <taxon>Bacteria</taxon>
        <taxon>Pseudomonadati</taxon>
        <taxon>Pseudomonadota</taxon>
        <taxon>Gammaproteobacteria</taxon>
        <taxon>Enterobacterales</taxon>
        <taxon>Enterobacteriaceae</taxon>
        <taxon>Citrobacter</taxon>
        <taxon>Citrobacter freundii complex</taxon>
    </lineage>
</organism>
<evidence type="ECO:0000313" key="2">
    <source>
        <dbReference type="Proteomes" id="UP001058317"/>
    </source>
</evidence>
<dbReference type="RefSeq" id="WP_233896709.1">
    <property type="nucleotide sequence ID" value="NZ_AP026382.1"/>
</dbReference>
<proteinExistence type="predicted"/>
<reference evidence="1" key="1">
    <citation type="submission" date="2022-07" db="EMBL/GenBank/DDBJ databases">
        <title>Complete genome sequence of carbapenem-resistant Citrobacter spp. in Japan.</title>
        <authorList>
            <person name="Maehana S."/>
            <person name="Suzuki M."/>
            <person name="Kitasato H."/>
        </authorList>
    </citation>
    <scope>NUCLEOTIDE SEQUENCE</scope>
    <source>
        <strain evidence="1">KAM621</strain>
    </source>
</reference>
<name>A0AAD1P363_CITBR</name>
<dbReference type="AlphaFoldDB" id="A0AAD1P363"/>
<accession>A0AAD1P363</accession>
<evidence type="ECO:0000313" key="1">
    <source>
        <dbReference type="EMBL" id="BDN97915.1"/>
    </source>
</evidence>
<protein>
    <submittedName>
        <fullName evidence="1">Uncharacterized protein</fullName>
    </submittedName>
</protein>